<proteinExistence type="predicted"/>
<keyword evidence="6" id="KW-1185">Reference proteome</keyword>
<reference evidence="3" key="2">
    <citation type="submission" date="2017-06" db="EMBL/GenBank/DDBJ databases">
        <authorList>
            <person name="Kim H.J."/>
            <person name="Triplett B.A."/>
        </authorList>
    </citation>
    <scope>NUCLEOTIDE SEQUENCE [LARGE SCALE GENOMIC DNA]</scope>
    <source>
        <strain evidence="3">DSM 26170</strain>
    </source>
</reference>
<dbReference type="Proteomes" id="UP000292859">
    <property type="component" value="Unassembled WGS sequence"/>
</dbReference>
<evidence type="ECO:0000313" key="6">
    <source>
        <dbReference type="Proteomes" id="UP000292859"/>
    </source>
</evidence>
<dbReference type="SUPFAM" id="SSF52172">
    <property type="entry name" value="CheY-like"/>
    <property type="match status" value="1"/>
</dbReference>
<evidence type="ECO:0000313" key="3">
    <source>
        <dbReference type="EMBL" id="SNR44369.1"/>
    </source>
</evidence>
<dbReference type="Gene3D" id="3.40.50.2300">
    <property type="match status" value="1"/>
</dbReference>
<dbReference type="InterPro" id="IPR011006">
    <property type="entry name" value="CheY-like_superfamily"/>
</dbReference>
<evidence type="ECO:0000256" key="1">
    <source>
        <dbReference type="PROSITE-ProRule" id="PRU00169"/>
    </source>
</evidence>
<keyword evidence="1" id="KW-0597">Phosphoprotein</keyword>
<evidence type="ECO:0000313" key="5">
    <source>
        <dbReference type="Proteomes" id="UP000198409"/>
    </source>
</evidence>
<accession>A0A238WFA7</accession>
<dbReference type="EMBL" id="SIRL01000004">
    <property type="protein sequence ID" value="TBN50925.1"/>
    <property type="molecule type" value="Genomic_DNA"/>
</dbReference>
<dbReference type="EMBL" id="FZNM01000004">
    <property type="protein sequence ID" value="SNR44369.1"/>
    <property type="molecule type" value="Genomic_DNA"/>
</dbReference>
<dbReference type="Proteomes" id="UP000198409">
    <property type="component" value="Unassembled WGS sequence"/>
</dbReference>
<gene>
    <name evidence="4" type="ORF">EYF88_08425</name>
    <name evidence="3" type="ORF">SAMN06265378_10496</name>
</gene>
<dbReference type="PROSITE" id="PS50110">
    <property type="entry name" value="RESPONSE_REGULATORY"/>
    <property type="match status" value="1"/>
</dbReference>
<feature type="modified residue" description="4-aspartylphosphate" evidence="1">
    <location>
        <position position="55"/>
    </location>
</feature>
<reference evidence="4 6" key="3">
    <citation type="submission" date="2019-02" db="EMBL/GenBank/DDBJ databases">
        <authorList>
            <person name="Zhang G."/>
        </authorList>
    </citation>
    <scope>NUCLEOTIDE SEQUENCE [LARGE SCALE GENOMIC DNA]</scope>
    <source>
        <strain evidence="4 6">CMB17</strain>
    </source>
</reference>
<reference evidence="5" key="1">
    <citation type="submission" date="2017-06" db="EMBL/GenBank/DDBJ databases">
        <authorList>
            <person name="Varghese N."/>
            <person name="Submissions S."/>
        </authorList>
    </citation>
    <scope>NUCLEOTIDE SEQUENCE [LARGE SCALE GENOMIC DNA]</scope>
    <source>
        <strain evidence="5">DSM 26170</strain>
    </source>
</reference>
<protein>
    <submittedName>
        <fullName evidence="4">Response regulator</fullName>
    </submittedName>
</protein>
<sequence>MISKPLRVLVVQDDFRVGQRLAREICACGEIVVGPFSTVDEAMRQVDSVHAAILDLSVHDEDALCVADRLMHSDVPFVFVTARGAGDIPARFDGHRAYPKPRHAAPLLDDLHRQHRTRAARHDDDPKLVVVEMLERSRMIMPDPASAERLVEAALLRAVAQSVESGIPPRFRFWLMGLLDDEIGQKSRHLQ</sequence>
<name>A0A238WFA7_9RHOB</name>
<dbReference type="GO" id="GO:0000160">
    <property type="term" value="P:phosphorelay signal transduction system"/>
    <property type="evidence" value="ECO:0007669"/>
    <property type="project" value="InterPro"/>
</dbReference>
<dbReference type="InterPro" id="IPR001789">
    <property type="entry name" value="Sig_transdc_resp-reg_receiver"/>
</dbReference>
<evidence type="ECO:0000259" key="2">
    <source>
        <dbReference type="PROSITE" id="PS50110"/>
    </source>
</evidence>
<dbReference type="RefSeq" id="WP_089387707.1">
    <property type="nucleotide sequence ID" value="NZ_FZNM01000004.1"/>
</dbReference>
<organism evidence="3 5">
    <name type="scientific">Paracoccus sediminis</name>
    <dbReference type="NCBI Taxonomy" id="1214787"/>
    <lineage>
        <taxon>Bacteria</taxon>
        <taxon>Pseudomonadati</taxon>
        <taxon>Pseudomonadota</taxon>
        <taxon>Alphaproteobacteria</taxon>
        <taxon>Rhodobacterales</taxon>
        <taxon>Paracoccaceae</taxon>
        <taxon>Paracoccus</taxon>
    </lineage>
</organism>
<dbReference type="OrthoDB" id="582170at2"/>
<dbReference type="AlphaFoldDB" id="A0A238WFA7"/>
<feature type="domain" description="Response regulatory" evidence="2">
    <location>
        <begin position="7"/>
        <end position="115"/>
    </location>
</feature>
<evidence type="ECO:0000313" key="4">
    <source>
        <dbReference type="EMBL" id="TBN50925.1"/>
    </source>
</evidence>